<dbReference type="Proteomes" id="UP000028027">
    <property type="component" value="Unassembled WGS sequence"/>
</dbReference>
<evidence type="ECO:0000313" key="2">
    <source>
        <dbReference type="Proteomes" id="UP000028027"/>
    </source>
</evidence>
<organism evidence="1 2">
    <name type="scientific">Marine Group I thaumarchaeote SCGC AAA799-E16</name>
    <dbReference type="NCBI Taxonomy" id="1502292"/>
    <lineage>
        <taxon>Archaea</taxon>
        <taxon>Nitrososphaerota</taxon>
        <taxon>Marine Group I</taxon>
    </lineage>
</organism>
<dbReference type="AlphaFoldDB" id="A0A081S4K1"/>
<keyword evidence="2" id="KW-1185">Reference proteome</keyword>
<name>A0A081S4K1_9ARCH</name>
<accession>A0A081S4K1</accession>
<evidence type="ECO:0000313" key="1">
    <source>
        <dbReference type="EMBL" id="KER05854.1"/>
    </source>
</evidence>
<comment type="caution">
    <text evidence="1">The sequence shown here is derived from an EMBL/GenBank/DDBJ whole genome shotgun (WGS) entry which is preliminary data.</text>
</comment>
<protein>
    <submittedName>
        <fullName evidence="1">Uncharacterized protein</fullName>
    </submittedName>
</protein>
<reference evidence="1 2" key="1">
    <citation type="submission" date="2014-06" db="EMBL/GenBank/DDBJ databases">
        <authorList>
            <person name="Ngugi D.K."/>
            <person name="Blom J."/>
            <person name="Alam I."/>
            <person name="Rashid M."/>
            <person name="Ba Alawi W."/>
            <person name="Zhang G."/>
            <person name="Hikmawan T."/>
            <person name="Guan Y."/>
            <person name="Antunes A."/>
            <person name="Siam R."/>
            <person name="Eldorry H."/>
            <person name="Bajic V."/>
            <person name="Stingl U."/>
        </authorList>
    </citation>
    <scope>NUCLEOTIDE SEQUENCE [LARGE SCALE GENOMIC DNA]</scope>
    <source>
        <strain evidence="1">SCGC AAA799-E16</strain>
    </source>
</reference>
<gene>
    <name evidence="1" type="ORF">AAA799E16_01420</name>
</gene>
<sequence length="62" mass="7067">MKLRLKNTNFSKNIGFYAKITRKCLVCDSSKIFSNELGISCDDCGSALDFEENSCMRIQNHQ</sequence>
<proteinExistence type="predicted"/>
<dbReference type="EMBL" id="JNVL01000024">
    <property type="protein sequence ID" value="KER05854.1"/>
    <property type="molecule type" value="Genomic_DNA"/>
</dbReference>